<dbReference type="SUPFAM" id="SSF53335">
    <property type="entry name" value="S-adenosyl-L-methionine-dependent methyltransferases"/>
    <property type="match status" value="1"/>
</dbReference>
<dbReference type="WBParaSite" id="ACOC_0001073601-mRNA-1">
    <property type="protein sequence ID" value="ACOC_0001073601-mRNA-1"/>
    <property type="gene ID" value="ACOC_0001073601"/>
</dbReference>
<evidence type="ECO:0000313" key="1">
    <source>
        <dbReference type="EMBL" id="VDM62322.1"/>
    </source>
</evidence>
<dbReference type="OMA" id="WANNYLE"/>
<reference evidence="3" key="1">
    <citation type="submission" date="2017-02" db="UniProtKB">
        <authorList>
            <consortium name="WormBaseParasite"/>
        </authorList>
    </citation>
    <scope>IDENTIFICATION</scope>
</reference>
<dbReference type="Gene3D" id="3.40.50.150">
    <property type="entry name" value="Vaccinia Virus protein VP39"/>
    <property type="match status" value="1"/>
</dbReference>
<keyword evidence="2" id="KW-1185">Reference proteome</keyword>
<protein>
    <submittedName>
        <fullName evidence="3">Methyltransferase-like protein 13</fullName>
    </submittedName>
</protein>
<organism evidence="3">
    <name type="scientific">Angiostrongylus costaricensis</name>
    <name type="common">Nematode worm</name>
    <dbReference type="NCBI Taxonomy" id="334426"/>
    <lineage>
        <taxon>Eukaryota</taxon>
        <taxon>Metazoa</taxon>
        <taxon>Ecdysozoa</taxon>
        <taxon>Nematoda</taxon>
        <taxon>Chromadorea</taxon>
        <taxon>Rhabditida</taxon>
        <taxon>Rhabditina</taxon>
        <taxon>Rhabditomorpha</taxon>
        <taxon>Strongyloidea</taxon>
        <taxon>Metastrongylidae</taxon>
        <taxon>Angiostrongylus</taxon>
    </lineage>
</organism>
<name>A0A0R3PWZ3_ANGCS</name>
<sequence>MTSIAELSLCHSLLHTYLDTSTAGPHWLCWHQHNSHFSGILLLWFSRVPRRRFAATTMRLEMFASGAVEIRRDAVAKVLCVGLGGGYLNSHLHHRFPKLDPMMLRIARKWFDLDEDYRHRVIIDDGLNYMKSAAESGIQYDVVHLDVCTTDPNAKSLCPLDVFFSEEALNVLLKLISKQGSDKSRS</sequence>
<dbReference type="Proteomes" id="UP000267027">
    <property type="component" value="Unassembled WGS sequence"/>
</dbReference>
<dbReference type="EMBL" id="UYYA01004535">
    <property type="protein sequence ID" value="VDM62322.1"/>
    <property type="molecule type" value="Genomic_DNA"/>
</dbReference>
<accession>A0A0R3PWZ3</accession>
<evidence type="ECO:0000313" key="3">
    <source>
        <dbReference type="WBParaSite" id="ACOC_0001073601-mRNA-1"/>
    </source>
</evidence>
<gene>
    <name evidence="1" type="ORF">ACOC_LOCUS10737</name>
</gene>
<dbReference type="AlphaFoldDB" id="A0A0R3PWZ3"/>
<evidence type="ECO:0000313" key="2">
    <source>
        <dbReference type="Proteomes" id="UP000267027"/>
    </source>
</evidence>
<proteinExistence type="predicted"/>
<dbReference type="InterPro" id="IPR029063">
    <property type="entry name" value="SAM-dependent_MTases_sf"/>
</dbReference>
<dbReference type="OrthoDB" id="2016285at2759"/>
<reference evidence="1 2" key="2">
    <citation type="submission" date="2018-11" db="EMBL/GenBank/DDBJ databases">
        <authorList>
            <consortium name="Pathogen Informatics"/>
        </authorList>
    </citation>
    <scope>NUCLEOTIDE SEQUENCE [LARGE SCALE GENOMIC DNA]</scope>
    <source>
        <strain evidence="1 2">Costa Rica</strain>
    </source>
</reference>